<gene>
    <name evidence="1" type="ORF">MLD38_005787</name>
</gene>
<comment type="caution">
    <text evidence="1">The sequence shown here is derived from an EMBL/GenBank/DDBJ whole genome shotgun (WGS) entry which is preliminary data.</text>
</comment>
<evidence type="ECO:0000313" key="1">
    <source>
        <dbReference type="EMBL" id="KAI4379501.1"/>
    </source>
</evidence>
<reference evidence="2" key="1">
    <citation type="journal article" date="2023" name="Front. Plant Sci.">
        <title>Chromosomal-level genome assembly of Melastoma candidum provides insights into trichome evolution.</title>
        <authorList>
            <person name="Zhong Y."/>
            <person name="Wu W."/>
            <person name="Sun C."/>
            <person name="Zou P."/>
            <person name="Liu Y."/>
            <person name="Dai S."/>
            <person name="Zhou R."/>
        </authorList>
    </citation>
    <scope>NUCLEOTIDE SEQUENCE [LARGE SCALE GENOMIC DNA]</scope>
</reference>
<dbReference type="EMBL" id="CM042882">
    <property type="protein sequence ID" value="KAI4379501.1"/>
    <property type="molecule type" value="Genomic_DNA"/>
</dbReference>
<dbReference type="Proteomes" id="UP001057402">
    <property type="component" value="Chromosome 3"/>
</dbReference>
<evidence type="ECO:0000313" key="2">
    <source>
        <dbReference type="Proteomes" id="UP001057402"/>
    </source>
</evidence>
<proteinExistence type="predicted"/>
<sequence>MPEGQERPSKTPSWKQAVVFLSLGRLLKTRKGNPRIVGISSSCLGCPCTKEFGIPSVIVVVKFLLSLFFLKASATGYLLESTVCGADRLTYASYSGGHWFSVNEDAVDRDEFCRLLEFHQENGCTFAKKFYAIYCGENISSDKLRINAGRKILETQSAKDSCVNDRNSPSCIIKANVAVLGMFAICCAFLFQCVYRKRKEAATHSVISKDEHSMDYGSSSEVIPASEKILGSPLRVPGSPYRVPPSPSRFSMSPKTSVIGSLHLSMSQVMKATRSFSPSMQIGEGGFGTVYKAQLEDGRVVAVKRAKREHFESLQNEFRSEVELLSKIDHRSLVRLLGYLEKGNERLIITEHVPNGTLRDHLDGQRGDLDFNQRLEIAIDVSHGLAYLHLYSEKQIIHRDVKSSNILLTDNLRAKVADFGFARLGSSDMDKTHISTKVKGTVGYLDPEYMRTYQLTAKSDVYSFGILLLEIMTGRRPVEQKRPVDERVTLRWAFKKLNEGKVWDLVDPRMGERVDHDILSRIFSLAFECAAPIRANRPDMKTVGEQFRLWVDVIEGKDLIFAPGDHVLGPCSVLGVMGFVLGLVLGVAVGLLLIVGFVKSENARSKRRIELAATVAAFSRLKVEDTRKILPAEFYPSWVVFTQRQKLSLIFGYLLAVIMRVFVCLVLILILVSCSLLQLTWLNKHLTKIWPYVNEAASELIKASVEPVLEQYTPVILSSMKFSKFTLGTVAPQFTGVSILEEGKEGGITMELEMNWDGNPSIILDIKTRLGVALPVQVKNIGFTGVFRLIFKPLVDEFPCFGAVSYSLREKKKLDFTLKVVGGDMSAIPGVSSAIEDTIRDAVEGSITWPVRKVIPILPGDYSDLELKPVGTLEVKLVQAKELTNKDLIGKSDPYAILYIRPLRDLMKKSKIINNELNPIWNEHFEFIVEDASTQNLVVKIYDDEGLQASELIGCAHGRGKCPCPSDWLSVDLFAN</sequence>
<protein>
    <submittedName>
        <fullName evidence="1">Uncharacterized protein</fullName>
    </submittedName>
</protein>
<organism evidence="1 2">
    <name type="scientific">Melastoma candidum</name>
    <dbReference type="NCBI Taxonomy" id="119954"/>
    <lineage>
        <taxon>Eukaryota</taxon>
        <taxon>Viridiplantae</taxon>
        <taxon>Streptophyta</taxon>
        <taxon>Embryophyta</taxon>
        <taxon>Tracheophyta</taxon>
        <taxon>Spermatophyta</taxon>
        <taxon>Magnoliopsida</taxon>
        <taxon>eudicotyledons</taxon>
        <taxon>Gunneridae</taxon>
        <taxon>Pentapetalae</taxon>
        <taxon>rosids</taxon>
        <taxon>malvids</taxon>
        <taxon>Myrtales</taxon>
        <taxon>Melastomataceae</taxon>
        <taxon>Melastomatoideae</taxon>
        <taxon>Melastomateae</taxon>
        <taxon>Melastoma</taxon>
    </lineage>
</organism>
<keyword evidence="2" id="KW-1185">Reference proteome</keyword>
<accession>A0ACB9RK95</accession>
<name>A0ACB9RK95_9MYRT</name>